<name>A0ABN5WWB3_9GAMM</name>
<sequence>MRPECCGYRLTGYHCLKRGRTEANLRCKQHAQPHNERDSSPLCAMLTTKTNHEGKGSDASPKAWEVP</sequence>
<evidence type="ECO:0000313" key="1">
    <source>
        <dbReference type="EMBL" id="BBI49280.1"/>
    </source>
</evidence>
<keyword evidence="2" id="KW-1185">Reference proteome</keyword>
<dbReference type="Proteomes" id="UP000289555">
    <property type="component" value="Chromosome"/>
</dbReference>
<proteinExistence type="predicted"/>
<reference evidence="2" key="1">
    <citation type="journal article" date="2019" name="Microbiol. Resour. Announc.">
        <title>Complete Genome Sequence of Halomonas olivaria, a Moderately Halophilic Bacterium Isolated from Olive Processing Effluents, Obtained by Nanopore Sequencing.</title>
        <authorList>
            <person name="Nagata S."/>
            <person name="Ii K.M."/>
            <person name="Tsukimi T."/>
            <person name="Miura M.C."/>
            <person name="Galipon J."/>
            <person name="Arakawa K."/>
        </authorList>
    </citation>
    <scope>NUCLEOTIDE SEQUENCE [LARGE SCALE GENOMIC DNA]</scope>
    <source>
        <strain evidence="2">TYRC17</strain>
    </source>
</reference>
<protein>
    <submittedName>
        <fullName evidence="1">Uncharacterized protein</fullName>
    </submittedName>
</protein>
<accession>A0ABN5WWB3</accession>
<evidence type="ECO:0000313" key="2">
    <source>
        <dbReference type="Proteomes" id="UP000289555"/>
    </source>
</evidence>
<gene>
    <name evidence="1" type="ORF">HORIV_17010</name>
</gene>
<dbReference type="EMBL" id="AP019416">
    <property type="protein sequence ID" value="BBI49280.1"/>
    <property type="molecule type" value="Genomic_DNA"/>
</dbReference>
<organism evidence="1 2">
    <name type="scientific">Vreelandella olivaria</name>
    <dbReference type="NCBI Taxonomy" id="390919"/>
    <lineage>
        <taxon>Bacteria</taxon>
        <taxon>Pseudomonadati</taxon>
        <taxon>Pseudomonadota</taxon>
        <taxon>Gammaproteobacteria</taxon>
        <taxon>Oceanospirillales</taxon>
        <taxon>Halomonadaceae</taxon>
        <taxon>Vreelandella</taxon>
    </lineage>
</organism>